<organism evidence="2 3">
    <name type="scientific">Monosporascus ibericus</name>
    <dbReference type="NCBI Taxonomy" id="155417"/>
    <lineage>
        <taxon>Eukaryota</taxon>
        <taxon>Fungi</taxon>
        <taxon>Dikarya</taxon>
        <taxon>Ascomycota</taxon>
        <taxon>Pezizomycotina</taxon>
        <taxon>Sordariomycetes</taxon>
        <taxon>Xylariomycetidae</taxon>
        <taxon>Xylariales</taxon>
        <taxon>Xylariales incertae sedis</taxon>
        <taxon>Monosporascus</taxon>
    </lineage>
</organism>
<dbReference type="PROSITE" id="PS51257">
    <property type="entry name" value="PROKAR_LIPOPROTEIN"/>
    <property type="match status" value="1"/>
</dbReference>
<gene>
    <name evidence="2" type="ORF">DL764_008144</name>
</gene>
<dbReference type="AlphaFoldDB" id="A0A4Q4SY91"/>
<feature type="compositionally biased region" description="Basic and acidic residues" evidence="1">
    <location>
        <begin position="153"/>
        <end position="167"/>
    </location>
</feature>
<proteinExistence type="predicted"/>
<feature type="region of interest" description="Disordered" evidence="1">
    <location>
        <begin position="102"/>
        <end position="129"/>
    </location>
</feature>
<evidence type="ECO:0000313" key="2">
    <source>
        <dbReference type="EMBL" id="RYO92356.1"/>
    </source>
</evidence>
<feature type="region of interest" description="Disordered" evidence="1">
    <location>
        <begin position="153"/>
        <end position="179"/>
    </location>
</feature>
<dbReference type="OrthoDB" id="5223508at2759"/>
<dbReference type="STRING" id="155417.A0A4Q4SY91"/>
<reference evidence="2 3" key="1">
    <citation type="submission" date="2018-06" db="EMBL/GenBank/DDBJ databases">
        <title>Complete Genomes of Monosporascus.</title>
        <authorList>
            <person name="Robinson A.J."/>
            <person name="Natvig D.O."/>
        </authorList>
    </citation>
    <scope>NUCLEOTIDE SEQUENCE [LARGE SCALE GENOMIC DNA]</scope>
    <source>
        <strain evidence="2 3">CBS 110550</strain>
    </source>
</reference>
<comment type="caution">
    <text evidence="2">The sequence shown here is derived from an EMBL/GenBank/DDBJ whole genome shotgun (WGS) entry which is preliminary data.</text>
</comment>
<evidence type="ECO:0000256" key="1">
    <source>
        <dbReference type="SAM" id="MobiDB-lite"/>
    </source>
</evidence>
<feature type="compositionally biased region" description="Low complexity" evidence="1">
    <location>
        <begin position="7"/>
        <end position="27"/>
    </location>
</feature>
<accession>A0A4Q4SY91</accession>
<protein>
    <submittedName>
        <fullName evidence="2">Uncharacterized protein</fullName>
    </submittedName>
</protein>
<sequence length="323" mass="36278">MPPLRPRPGLLPRGTRSSTSSSTSTISCLFTPPRAAFFSSTPAPRSQPQQIPPESPLFLNVPNPPQDQSIEALRELKPVKGHLPVPRQVFKHRDAHLKPTAAFLAKSAPEPSSERSKREPGSEVQAWKRRMAASRRENLGTGLRELWQRKQMLDTRRRERSERKLAENRAAATAPEREDERLTRASVNAKTLATAVLPDPLRFERAEESRARTSEILARKSERRRDAIQELYMNARRFIVDEAALEAEVERAFDPALMRGRSASGQEIRNIWDLEGSPDRISEMLSKVSGASNHLITALGTAKTQTDKRQKRIAEELTGGTMD</sequence>
<feature type="region of interest" description="Disordered" evidence="1">
    <location>
        <begin position="1"/>
        <end position="66"/>
    </location>
</feature>
<dbReference type="InterPro" id="IPR058940">
    <property type="entry name" value="mS26_fungi"/>
</dbReference>
<dbReference type="Pfam" id="PF26163">
    <property type="entry name" value="mS26"/>
    <property type="match status" value="1"/>
</dbReference>
<dbReference type="CDD" id="cd23703">
    <property type="entry name" value="mS26_PET12"/>
    <property type="match status" value="1"/>
</dbReference>
<dbReference type="Proteomes" id="UP000293360">
    <property type="component" value="Unassembled WGS sequence"/>
</dbReference>
<evidence type="ECO:0000313" key="3">
    <source>
        <dbReference type="Proteomes" id="UP000293360"/>
    </source>
</evidence>
<feature type="compositionally biased region" description="Basic and acidic residues" evidence="1">
    <location>
        <begin position="112"/>
        <end position="121"/>
    </location>
</feature>
<dbReference type="EMBL" id="QJNU01000609">
    <property type="protein sequence ID" value="RYO92356.1"/>
    <property type="molecule type" value="Genomic_DNA"/>
</dbReference>
<keyword evidence="3" id="KW-1185">Reference proteome</keyword>
<name>A0A4Q4SY91_9PEZI</name>
<feature type="compositionally biased region" description="Polar residues" evidence="1">
    <location>
        <begin position="38"/>
        <end position="49"/>
    </location>
</feature>